<protein>
    <recommendedName>
        <fullName evidence="1">Immunity protein 35 domain-containing protein</fullName>
    </recommendedName>
</protein>
<gene>
    <name evidence="2" type="ORF">BE21_56135</name>
</gene>
<evidence type="ECO:0000259" key="1">
    <source>
        <dbReference type="Pfam" id="PF15567"/>
    </source>
</evidence>
<dbReference type="EMBL" id="JEME01003225">
    <property type="protein sequence ID" value="KYG01772.1"/>
    <property type="molecule type" value="Genomic_DNA"/>
</dbReference>
<sequence length="99" mass="10691">MVTYSEAKDKVLSILQSRSVGGERGVVILDEKTIEKPYGWVLFYNSRLYVETGELIHSLIGGGPIVVLSETGEVVELGSARPGAVLVEAFERGRGLLGK</sequence>
<feature type="domain" description="Immunity protein 35" evidence="1">
    <location>
        <begin position="6"/>
        <end position="83"/>
    </location>
</feature>
<comment type="caution">
    <text evidence="2">The sequence shown here is derived from an EMBL/GenBank/DDBJ whole genome shotgun (WGS) entry which is preliminary data.</text>
</comment>
<organism evidence="2 3">
    <name type="scientific">Sorangium cellulosum</name>
    <name type="common">Polyangium cellulosum</name>
    <dbReference type="NCBI Taxonomy" id="56"/>
    <lineage>
        <taxon>Bacteria</taxon>
        <taxon>Pseudomonadati</taxon>
        <taxon>Myxococcota</taxon>
        <taxon>Polyangia</taxon>
        <taxon>Polyangiales</taxon>
        <taxon>Polyangiaceae</taxon>
        <taxon>Sorangium</taxon>
    </lineage>
</organism>
<dbReference type="AlphaFoldDB" id="A0A150TAP6"/>
<evidence type="ECO:0000313" key="3">
    <source>
        <dbReference type="Proteomes" id="UP000075502"/>
    </source>
</evidence>
<dbReference type="Proteomes" id="UP000075502">
    <property type="component" value="Unassembled WGS sequence"/>
</dbReference>
<evidence type="ECO:0000313" key="2">
    <source>
        <dbReference type="EMBL" id="KYG01772.1"/>
    </source>
</evidence>
<dbReference type="Pfam" id="PF15567">
    <property type="entry name" value="Imm35"/>
    <property type="match status" value="1"/>
</dbReference>
<proteinExistence type="predicted"/>
<name>A0A150TAP6_SORCE</name>
<dbReference type="InterPro" id="IPR029082">
    <property type="entry name" value="Imm35"/>
</dbReference>
<reference evidence="2 3" key="1">
    <citation type="submission" date="2014-02" db="EMBL/GenBank/DDBJ databases">
        <title>The small core and large imbalanced accessory genome model reveals a collaborative survival strategy of Sorangium cellulosum strains in nature.</title>
        <authorList>
            <person name="Han K."/>
            <person name="Peng R."/>
            <person name="Blom J."/>
            <person name="Li Y.-Z."/>
        </authorList>
    </citation>
    <scope>NUCLEOTIDE SEQUENCE [LARGE SCALE GENOMIC DNA]</scope>
    <source>
        <strain evidence="2 3">So0007-03</strain>
    </source>
</reference>
<accession>A0A150TAP6</accession>